<feature type="transmembrane region" description="Helical" evidence="1">
    <location>
        <begin position="88"/>
        <end position="108"/>
    </location>
</feature>
<proteinExistence type="predicted"/>
<organism evidence="2 3">
    <name type="scientific">Colwellia psychrerythraea</name>
    <name type="common">Vibrio psychroerythus</name>
    <dbReference type="NCBI Taxonomy" id="28229"/>
    <lineage>
        <taxon>Bacteria</taxon>
        <taxon>Pseudomonadati</taxon>
        <taxon>Pseudomonadota</taxon>
        <taxon>Gammaproteobacteria</taxon>
        <taxon>Alteromonadales</taxon>
        <taxon>Colwelliaceae</taxon>
        <taxon>Colwellia</taxon>
    </lineage>
</organism>
<dbReference type="EMBL" id="JQEC01000021">
    <property type="protein sequence ID" value="KGJ93878.1"/>
    <property type="molecule type" value="Genomic_DNA"/>
</dbReference>
<comment type="caution">
    <text evidence="2">The sequence shown here is derived from an EMBL/GenBank/DDBJ whole genome shotgun (WGS) entry which is preliminary data.</text>
</comment>
<evidence type="ECO:0000313" key="2">
    <source>
        <dbReference type="EMBL" id="KGJ93878.1"/>
    </source>
</evidence>
<evidence type="ECO:0000256" key="1">
    <source>
        <dbReference type="SAM" id="Phobius"/>
    </source>
</evidence>
<dbReference type="Proteomes" id="UP000029868">
    <property type="component" value="Unassembled WGS sequence"/>
</dbReference>
<dbReference type="AlphaFoldDB" id="A0A099KW49"/>
<feature type="transmembrane region" description="Helical" evidence="1">
    <location>
        <begin position="114"/>
        <end position="135"/>
    </location>
</feature>
<feature type="transmembrane region" description="Helical" evidence="1">
    <location>
        <begin position="50"/>
        <end position="76"/>
    </location>
</feature>
<feature type="transmembrane region" description="Helical" evidence="1">
    <location>
        <begin position="14"/>
        <end position="34"/>
    </location>
</feature>
<sequence>MHISSLFKTKASKALFFSLSPLWFSPIAFCLMLLENATSVGGFSSVGRGWLVFGILIFCVIGLLLAALFYLIVIFVKERPINQNPDRLKIYTSLSVFLLYLIALSGFLGGGMDAFKVTIYIIVLLGLWGLGKYPINKVRNRR</sequence>
<dbReference type="RefSeq" id="WP_033082097.1">
    <property type="nucleotide sequence ID" value="NZ_JQEC01000021.1"/>
</dbReference>
<evidence type="ECO:0000313" key="3">
    <source>
        <dbReference type="Proteomes" id="UP000029868"/>
    </source>
</evidence>
<protein>
    <submittedName>
        <fullName evidence="2">Uncharacterized protein</fullName>
    </submittedName>
</protein>
<accession>A0A099KW49</accession>
<keyword evidence="1" id="KW-0472">Membrane</keyword>
<gene>
    <name evidence="2" type="ORF">GAB14E_2433</name>
</gene>
<keyword evidence="1" id="KW-1133">Transmembrane helix</keyword>
<reference evidence="2 3" key="1">
    <citation type="submission" date="2014-08" db="EMBL/GenBank/DDBJ databases">
        <title>Genomic and Phenotypic Diversity of Colwellia psychrerythraea strains from Disparate Marine Basins.</title>
        <authorList>
            <person name="Techtmann S.M."/>
            <person name="Stelling S.C."/>
            <person name="Utturkar S.M."/>
            <person name="Alshibli N."/>
            <person name="Harris A."/>
            <person name="Brown S.D."/>
            <person name="Hazen T.C."/>
        </authorList>
    </citation>
    <scope>NUCLEOTIDE SEQUENCE [LARGE SCALE GENOMIC DNA]</scope>
    <source>
        <strain evidence="2 3">GAB14E</strain>
    </source>
</reference>
<name>A0A099KW49_COLPS</name>
<keyword evidence="1" id="KW-0812">Transmembrane</keyword>